<feature type="transmembrane region" description="Helical" evidence="6">
    <location>
        <begin position="123"/>
        <end position="146"/>
    </location>
</feature>
<evidence type="ECO:0000256" key="5">
    <source>
        <dbReference type="ARBA" id="ARBA00023136"/>
    </source>
</evidence>
<keyword evidence="3 6" id="KW-0812">Transmembrane</keyword>
<name>A0ABW5DUT6_9PROT</name>
<keyword evidence="5 6" id="KW-0472">Membrane</keyword>
<keyword evidence="8" id="KW-1185">Reference proteome</keyword>
<dbReference type="RefSeq" id="WP_379876761.1">
    <property type="nucleotide sequence ID" value="NZ_JBHUIP010000012.1"/>
</dbReference>
<evidence type="ECO:0000256" key="6">
    <source>
        <dbReference type="SAM" id="Phobius"/>
    </source>
</evidence>
<accession>A0ABW5DUT6</accession>
<protein>
    <submittedName>
        <fullName evidence="7">Tryptophan-rich sensory protein</fullName>
    </submittedName>
</protein>
<dbReference type="Proteomes" id="UP001597295">
    <property type="component" value="Unassembled WGS sequence"/>
</dbReference>
<organism evidence="7 8">
    <name type="scientific">Lacibacterium aquatile</name>
    <dbReference type="NCBI Taxonomy" id="1168082"/>
    <lineage>
        <taxon>Bacteria</taxon>
        <taxon>Pseudomonadati</taxon>
        <taxon>Pseudomonadota</taxon>
        <taxon>Alphaproteobacteria</taxon>
        <taxon>Rhodospirillales</taxon>
        <taxon>Rhodospirillaceae</taxon>
    </lineage>
</organism>
<evidence type="ECO:0000313" key="7">
    <source>
        <dbReference type="EMBL" id="MFD2263731.1"/>
    </source>
</evidence>
<evidence type="ECO:0000256" key="4">
    <source>
        <dbReference type="ARBA" id="ARBA00022989"/>
    </source>
</evidence>
<sequence>MRGLVVHIAVALVVTLALNGMIFAFGWNLNPTTRLRPSFAPPGPVIGAIWTILIAGMAASLWKLRSLRQSGLATGVVVLLAVCLGYPFYALASNSQWVGFAGNLVTLGLAAGLAWKSWPISRFAAVPLVAVTLWVSYATLIVIALLRG</sequence>
<evidence type="ECO:0000256" key="3">
    <source>
        <dbReference type="ARBA" id="ARBA00022692"/>
    </source>
</evidence>
<dbReference type="InterPro" id="IPR038330">
    <property type="entry name" value="TspO/MBR-related_sf"/>
</dbReference>
<gene>
    <name evidence="7" type="ORF">ACFSM5_12595</name>
</gene>
<dbReference type="Pfam" id="PF03073">
    <property type="entry name" value="TspO_MBR"/>
    <property type="match status" value="1"/>
</dbReference>
<evidence type="ECO:0000313" key="8">
    <source>
        <dbReference type="Proteomes" id="UP001597295"/>
    </source>
</evidence>
<dbReference type="EMBL" id="JBHUIP010000012">
    <property type="protein sequence ID" value="MFD2263731.1"/>
    <property type="molecule type" value="Genomic_DNA"/>
</dbReference>
<keyword evidence="4 6" id="KW-1133">Transmembrane helix</keyword>
<reference evidence="8" key="1">
    <citation type="journal article" date="2019" name="Int. J. Syst. Evol. Microbiol.">
        <title>The Global Catalogue of Microorganisms (GCM) 10K type strain sequencing project: providing services to taxonomists for standard genome sequencing and annotation.</title>
        <authorList>
            <consortium name="The Broad Institute Genomics Platform"/>
            <consortium name="The Broad Institute Genome Sequencing Center for Infectious Disease"/>
            <person name="Wu L."/>
            <person name="Ma J."/>
        </authorList>
    </citation>
    <scope>NUCLEOTIDE SEQUENCE [LARGE SCALE GENOMIC DNA]</scope>
    <source>
        <strain evidence="8">CGMCC 1.19062</strain>
    </source>
</reference>
<dbReference type="InterPro" id="IPR004307">
    <property type="entry name" value="TspO_MBR"/>
</dbReference>
<comment type="similarity">
    <text evidence="2">Belongs to the TspO/BZRP family.</text>
</comment>
<comment type="subcellular location">
    <subcellularLocation>
        <location evidence="1">Membrane</location>
        <topology evidence="1">Multi-pass membrane protein</topology>
    </subcellularLocation>
</comment>
<comment type="caution">
    <text evidence="7">The sequence shown here is derived from an EMBL/GenBank/DDBJ whole genome shotgun (WGS) entry which is preliminary data.</text>
</comment>
<feature type="transmembrane region" description="Helical" evidence="6">
    <location>
        <begin position="71"/>
        <end position="91"/>
    </location>
</feature>
<evidence type="ECO:0000256" key="2">
    <source>
        <dbReference type="ARBA" id="ARBA00007524"/>
    </source>
</evidence>
<feature type="transmembrane region" description="Helical" evidence="6">
    <location>
        <begin position="45"/>
        <end position="64"/>
    </location>
</feature>
<dbReference type="Gene3D" id="1.20.1260.100">
    <property type="entry name" value="TspO/MBR protein"/>
    <property type="match status" value="1"/>
</dbReference>
<evidence type="ECO:0000256" key="1">
    <source>
        <dbReference type="ARBA" id="ARBA00004141"/>
    </source>
</evidence>
<feature type="transmembrane region" description="Helical" evidence="6">
    <location>
        <begin position="5"/>
        <end position="25"/>
    </location>
</feature>
<proteinExistence type="inferred from homology"/>